<dbReference type="InterPro" id="IPR001810">
    <property type="entry name" value="F-box_dom"/>
</dbReference>
<proteinExistence type="predicted"/>
<dbReference type="SUPFAM" id="SSF81383">
    <property type="entry name" value="F-box domain"/>
    <property type="match status" value="1"/>
</dbReference>
<dbReference type="AlphaFoldDB" id="A0A7C8NC40"/>
<dbReference type="InterPro" id="IPR036047">
    <property type="entry name" value="F-box-like_dom_sf"/>
</dbReference>
<organism evidence="3 4">
    <name type="scientific">Orbilia oligospora</name>
    <name type="common">Nematode-trapping fungus</name>
    <name type="synonym">Arthrobotrys oligospora</name>
    <dbReference type="NCBI Taxonomy" id="2813651"/>
    <lineage>
        <taxon>Eukaryota</taxon>
        <taxon>Fungi</taxon>
        <taxon>Dikarya</taxon>
        <taxon>Ascomycota</taxon>
        <taxon>Pezizomycotina</taxon>
        <taxon>Orbiliomycetes</taxon>
        <taxon>Orbiliales</taxon>
        <taxon>Orbiliaceae</taxon>
        <taxon>Orbilia</taxon>
    </lineage>
</organism>
<dbReference type="CDD" id="cd09917">
    <property type="entry name" value="F-box_SF"/>
    <property type="match status" value="1"/>
</dbReference>
<sequence>MLQMVKKRLSKPQSETSRQFSSRKSKSLDDYSSTFIDSQVPSTAETSNSPLLNFPIDIFCLITKYLRIADLISLSLTTKSLRHICPKPRIHAFGPDTKAEEKCFSRIHLRFLPPAAPLQDREKSTRYSISSWGSLSKRPKCPYCSHPLCSPGCTSALFLDTTTGIFFPRSLYNLPRAIFKYSPEYSSTNPHKQIPPIHKMLSMEGNYNPQQTTKSFTYSTIWCDHHRCPRDLLIPDSKSKRRRSGAKLFLEEYMEQWGELRFLIRLKSPYSKIRWLTWAKDLVGYELMMQPIRGGAEYSKKPVYEYGFYETFCRHCGLVCKDSRMGSTVFEKVCRCYGHTDDLWLGGCRRCGLASVKFEVVDAFGGDDRKLAVATEWKEGVGGRLEPINLEKRAKQLEIVRGRKLIEVAEKSRVGIMNLPTGVLKRIMKFVAMQSEDSGGQPFEMIMASYWFARTWYELDFYGCCRQFELLEATVNEKRERKKETNTYNKSCK</sequence>
<dbReference type="EMBL" id="WIQW01000011">
    <property type="protein sequence ID" value="KAF3107086.1"/>
    <property type="molecule type" value="Genomic_DNA"/>
</dbReference>
<dbReference type="Proteomes" id="UP000475325">
    <property type="component" value="Unassembled WGS sequence"/>
</dbReference>
<evidence type="ECO:0000256" key="1">
    <source>
        <dbReference type="SAM" id="MobiDB-lite"/>
    </source>
</evidence>
<feature type="domain" description="F-box" evidence="2">
    <location>
        <begin position="51"/>
        <end position="91"/>
    </location>
</feature>
<gene>
    <name evidence="3" type="ORF">TWF102_000924</name>
</gene>
<feature type="compositionally biased region" description="Polar residues" evidence="1">
    <location>
        <begin position="11"/>
        <end position="22"/>
    </location>
</feature>
<feature type="compositionally biased region" description="Basic residues" evidence="1">
    <location>
        <begin position="1"/>
        <end position="10"/>
    </location>
</feature>
<feature type="region of interest" description="Disordered" evidence="1">
    <location>
        <begin position="1"/>
        <end position="25"/>
    </location>
</feature>
<evidence type="ECO:0000259" key="2">
    <source>
        <dbReference type="Pfam" id="PF00646"/>
    </source>
</evidence>
<evidence type="ECO:0000313" key="3">
    <source>
        <dbReference type="EMBL" id="KAF3107086.1"/>
    </source>
</evidence>
<comment type="caution">
    <text evidence="3">The sequence shown here is derived from an EMBL/GenBank/DDBJ whole genome shotgun (WGS) entry which is preliminary data.</text>
</comment>
<evidence type="ECO:0000313" key="4">
    <source>
        <dbReference type="Proteomes" id="UP000475325"/>
    </source>
</evidence>
<name>A0A7C8NC40_ORBOL</name>
<protein>
    <recommendedName>
        <fullName evidence="2">F-box domain-containing protein</fullName>
    </recommendedName>
</protein>
<accession>A0A7C8NC40</accession>
<reference evidence="3 4" key="1">
    <citation type="submission" date="2019-06" db="EMBL/GenBank/DDBJ databases">
        <authorList>
            <person name="Palmer J.M."/>
        </authorList>
    </citation>
    <scope>NUCLEOTIDE SEQUENCE [LARGE SCALE GENOMIC DNA]</scope>
    <source>
        <strain evidence="3 4">TWF102</strain>
    </source>
</reference>
<dbReference type="Pfam" id="PF00646">
    <property type="entry name" value="F-box"/>
    <property type="match status" value="1"/>
</dbReference>